<evidence type="ECO:0000313" key="2">
    <source>
        <dbReference type="EMBL" id="MCZ3366288.1"/>
    </source>
</evidence>
<dbReference type="Pfam" id="PF01637">
    <property type="entry name" value="ATPase_2"/>
    <property type="match status" value="1"/>
</dbReference>
<dbReference type="Proteomes" id="UP001074446">
    <property type="component" value="Unassembled WGS sequence"/>
</dbReference>
<organism evidence="3">
    <name type="scientific">Methanobacterium veterum</name>
    <dbReference type="NCBI Taxonomy" id="408577"/>
    <lineage>
        <taxon>Archaea</taxon>
        <taxon>Methanobacteriati</taxon>
        <taxon>Methanobacteriota</taxon>
        <taxon>Methanomada group</taxon>
        <taxon>Methanobacteria</taxon>
        <taxon>Methanobacteriales</taxon>
        <taxon>Methanobacteriaceae</taxon>
        <taxon>Methanobacterium</taxon>
    </lineage>
</organism>
<dbReference type="Gene3D" id="3.40.50.300">
    <property type="entry name" value="P-loop containing nucleotide triphosphate hydrolases"/>
    <property type="match status" value="1"/>
</dbReference>
<accession>A0A9E5A296</accession>
<dbReference type="PANTHER" id="PTHR34301:SF8">
    <property type="entry name" value="ATPASE DOMAIN-CONTAINING PROTEIN"/>
    <property type="match status" value="1"/>
</dbReference>
<evidence type="ECO:0000313" key="3">
    <source>
        <dbReference type="EMBL" id="MCZ3371796.1"/>
    </source>
</evidence>
<proteinExistence type="predicted"/>
<evidence type="ECO:0000259" key="1">
    <source>
        <dbReference type="Pfam" id="PF01637"/>
    </source>
</evidence>
<dbReference type="PANTHER" id="PTHR34301">
    <property type="entry name" value="DNA-BINDING PROTEIN-RELATED"/>
    <property type="match status" value="1"/>
</dbReference>
<feature type="domain" description="ATPase" evidence="1">
    <location>
        <begin position="39"/>
        <end position="284"/>
    </location>
</feature>
<keyword evidence="3" id="KW-0547">Nucleotide-binding</keyword>
<dbReference type="EMBL" id="JAPVER010000020">
    <property type="protein sequence ID" value="MCZ3366288.1"/>
    <property type="molecule type" value="Genomic_DNA"/>
</dbReference>
<keyword evidence="4" id="KW-1185">Reference proteome</keyword>
<dbReference type="Proteomes" id="UP001068021">
    <property type="component" value="Unassembled WGS sequence"/>
</dbReference>
<protein>
    <submittedName>
        <fullName evidence="3">ATP-binding protein</fullName>
    </submittedName>
</protein>
<dbReference type="EMBL" id="JAPVES010000029">
    <property type="protein sequence ID" value="MCZ3371796.1"/>
    <property type="molecule type" value="Genomic_DNA"/>
</dbReference>
<name>A0A9E5A296_9EURY</name>
<dbReference type="InterPro" id="IPR027417">
    <property type="entry name" value="P-loop_NTPase"/>
</dbReference>
<dbReference type="GO" id="GO:0005524">
    <property type="term" value="F:ATP binding"/>
    <property type="evidence" value="ECO:0007669"/>
    <property type="project" value="UniProtKB-KW"/>
</dbReference>
<dbReference type="RefSeq" id="WP_245611198.1">
    <property type="nucleotide sequence ID" value="NZ_JAPVER010000020.1"/>
</dbReference>
<dbReference type="InterPro" id="IPR011579">
    <property type="entry name" value="ATPase_dom"/>
</dbReference>
<dbReference type="SUPFAM" id="SSF52540">
    <property type="entry name" value="P-loop containing nucleoside triphosphate hydrolases"/>
    <property type="match status" value="1"/>
</dbReference>
<comment type="caution">
    <text evidence="3">The sequence shown here is derived from an EMBL/GenBank/DDBJ whole genome shotgun (WGS) entry which is preliminary data.</text>
</comment>
<dbReference type="AlphaFoldDB" id="A0A9E5A296"/>
<sequence>MNIENIGIIGYFYEFLHLEDMVNGMNPFRKRTGIFPSYFTGRKDELNELREIYESTRAGAAGHILIYGPKGIGKTCLLIKFEERLNNVEGVYTVRVPLVEGDFNDIYTLIIDKCADALKISEGRFWDSITSLGVNIPLAGGFTVSREIPATSPSVALEKILKTIYLELKGENPVLILLFDDLQRIISDNGTSKVLSILQNALVELNLKGMNIMFVATGAHDIFSQIQDHLDSAVRIFEPYELKHLSKEELKEAIVIPAENEGIEFDESVIDLIYELSEGIPYYMQVIAYNCFMGAVNGRVKTSEFKVSFKRSLNLLAQREFRGMYEKATPEERKILGLMAESDKEVLSYKEIKKGLNLKSEPSFWLKTMLDKNLIIKKERGKYHLRDKIFKEYLRALKPYNENGTY</sequence>
<gene>
    <name evidence="3" type="ORF">O3H35_04060</name>
    <name evidence="2" type="ORF">O3H54_10395</name>
</gene>
<evidence type="ECO:0000313" key="4">
    <source>
        <dbReference type="Proteomes" id="UP001068021"/>
    </source>
</evidence>
<reference evidence="3" key="1">
    <citation type="submission" date="2022-12" db="EMBL/GenBank/DDBJ databases">
        <title>Reclassification of two methanogenic archaea species isolated from the Kolyma lowland permafrost.</title>
        <authorList>
            <person name="Trubitsyn V.E."/>
            <person name="Rivkina E.M."/>
            <person name="Shcherbakova V.A."/>
        </authorList>
    </citation>
    <scope>NUCLEOTIDE SEQUENCE</scope>
    <source>
        <strain evidence="2">M2</strain>
        <strain evidence="3">MK4</strain>
    </source>
</reference>
<keyword evidence="3" id="KW-0067">ATP-binding</keyword>